<dbReference type="InterPro" id="IPR015421">
    <property type="entry name" value="PyrdxlP-dep_Trfase_major"/>
</dbReference>
<evidence type="ECO:0000256" key="1">
    <source>
        <dbReference type="ARBA" id="ARBA00022898"/>
    </source>
</evidence>
<dbReference type="InterPro" id="IPR015424">
    <property type="entry name" value="PyrdxlP-dep_Trfase"/>
</dbReference>
<dbReference type="InterPro" id="IPR000653">
    <property type="entry name" value="DegT/StrS_aminotransferase"/>
</dbReference>
<keyword evidence="1 3" id="KW-0663">Pyridoxal phosphate</keyword>
<dbReference type="Gene3D" id="3.90.1150.10">
    <property type="entry name" value="Aspartate Aminotransferase, domain 1"/>
    <property type="match status" value="1"/>
</dbReference>
<dbReference type="Pfam" id="PF01041">
    <property type="entry name" value="DegT_DnrJ_EryC1"/>
    <property type="match status" value="1"/>
</dbReference>
<dbReference type="Proteomes" id="UP001320544">
    <property type="component" value="Chromosome"/>
</dbReference>
<accession>A0ABM7WF28</accession>
<evidence type="ECO:0000313" key="5">
    <source>
        <dbReference type="Proteomes" id="UP001320544"/>
    </source>
</evidence>
<dbReference type="PIRSF" id="PIRSF000390">
    <property type="entry name" value="PLP_StrS"/>
    <property type="match status" value="1"/>
</dbReference>
<dbReference type="InterPro" id="IPR015422">
    <property type="entry name" value="PyrdxlP-dep_Trfase_small"/>
</dbReference>
<evidence type="ECO:0000313" key="4">
    <source>
        <dbReference type="EMBL" id="BDE94705.1"/>
    </source>
</evidence>
<keyword evidence="5" id="KW-1185">Reference proteome</keyword>
<name>A0ABM7WF28_9ACTN</name>
<gene>
    <name evidence="4" type="ORF">CE91St30_00380</name>
</gene>
<dbReference type="PANTHER" id="PTHR30244:SF36">
    <property type="entry name" value="3-OXO-GLUCOSE-6-PHOSPHATE:GLUTAMATE AMINOTRANSFERASE"/>
    <property type="match status" value="1"/>
</dbReference>
<dbReference type="CDD" id="cd00616">
    <property type="entry name" value="AHBA_syn"/>
    <property type="match status" value="1"/>
</dbReference>
<evidence type="ECO:0000256" key="2">
    <source>
        <dbReference type="ARBA" id="ARBA00037999"/>
    </source>
</evidence>
<comment type="similarity">
    <text evidence="2 3">Belongs to the DegT/DnrJ/EryC1 family.</text>
</comment>
<protein>
    <submittedName>
        <fullName evidence="4">Erythromycin biosynthesis sensory transduction protein EryC1</fullName>
    </submittedName>
</protein>
<dbReference type="EMBL" id="AP025564">
    <property type="protein sequence ID" value="BDE94705.1"/>
    <property type="molecule type" value="Genomic_DNA"/>
</dbReference>
<sequence>MVHSEQIPFASLDGMHGEIREEMLDAFLRVYDRGQFILGDECKHFEREFADYCGSSFAVGVASGLDALTLALRALNVSSGDEVIVPSNTFVATALAVSAVGGRVVLVDPDPKTLNMTCQGFRSAITKSTKAVIPVHLYGQAAEIAEIARVAKERGIAVVEDCAQAHGATYDGKHVGTFGDAGCFSFYPGKNLGALGDGGAVITNDRLLGEKIRELANYGSVEKYHHNVKGTNSRLDELQAAFLRIKLPHLNGYCEDRTRVAQRYLAEIKNEKVILPTIGSRRNHVWHIFSIFCEARDELRSHLEKRGIGINCHYPIAIANQRAYEKDGLPQLPLANQIAARELSLPLYVGMTEEAITTVVEAVNAF</sequence>
<proteinExistence type="inferred from homology"/>
<reference evidence="4 5" key="1">
    <citation type="submission" date="2022-01" db="EMBL/GenBank/DDBJ databases">
        <title>Novel bile acid biosynthetic pathways are enriched in the microbiome of centenarians.</title>
        <authorList>
            <person name="Sato Y."/>
            <person name="Atarashi K."/>
            <person name="Plichta R.D."/>
            <person name="Arai Y."/>
            <person name="Sasajima S."/>
            <person name="Kearney M.S."/>
            <person name="Suda W."/>
            <person name="Takeshita K."/>
            <person name="Sasaki T."/>
            <person name="Okamoto S."/>
            <person name="Skelly N.A."/>
            <person name="Okamura Y."/>
            <person name="Vlamakis H."/>
            <person name="Li Y."/>
            <person name="Tanoue T."/>
            <person name="Takei H."/>
            <person name="Nittono H."/>
            <person name="Narushima S."/>
            <person name="Irie J."/>
            <person name="Itoh H."/>
            <person name="Moriya K."/>
            <person name="Sugiura Y."/>
            <person name="Suematsu M."/>
            <person name="Moritoki N."/>
            <person name="Shibata S."/>
            <person name="Littman R.D."/>
            <person name="Fischbach A.M."/>
            <person name="Uwamino Y."/>
            <person name="Inoue T."/>
            <person name="Honda A."/>
            <person name="Hattori M."/>
            <person name="Murai T."/>
            <person name="Xavier J.R."/>
            <person name="Hirose N."/>
            <person name="Honda K."/>
        </authorList>
    </citation>
    <scope>NUCLEOTIDE SEQUENCE [LARGE SCALE GENOMIC DNA]</scope>
    <source>
        <strain evidence="4 5">CE91-St30</strain>
    </source>
</reference>
<dbReference type="SUPFAM" id="SSF53383">
    <property type="entry name" value="PLP-dependent transferases"/>
    <property type="match status" value="1"/>
</dbReference>
<dbReference type="Gene3D" id="3.40.640.10">
    <property type="entry name" value="Type I PLP-dependent aspartate aminotransferase-like (Major domain)"/>
    <property type="match status" value="1"/>
</dbReference>
<organism evidence="4 5">
    <name type="scientific">Raoultibacter timonensis</name>
    <dbReference type="NCBI Taxonomy" id="1907662"/>
    <lineage>
        <taxon>Bacteria</taxon>
        <taxon>Bacillati</taxon>
        <taxon>Actinomycetota</taxon>
        <taxon>Coriobacteriia</taxon>
        <taxon>Eggerthellales</taxon>
        <taxon>Eggerthellaceae</taxon>
        <taxon>Raoultibacter</taxon>
    </lineage>
</organism>
<dbReference type="PANTHER" id="PTHR30244">
    <property type="entry name" value="TRANSAMINASE"/>
    <property type="match status" value="1"/>
</dbReference>
<evidence type="ECO:0000256" key="3">
    <source>
        <dbReference type="RuleBase" id="RU004508"/>
    </source>
</evidence>
<dbReference type="RefSeq" id="WP_244387496.1">
    <property type="nucleotide sequence ID" value="NZ_AP025564.1"/>
</dbReference>